<feature type="transmembrane region" description="Helical" evidence="9">
    <location>
        <begin position="256"/>
        <end position="277"/>
    </location>
</feature>
<feature type="transmembrane region" description="Helical" evidence="9">
    <location>
        <begin position="221"/>
        <end position="249"/>
    </location>
</feature>
<comment type="similarity">
    <text evidence="7">Belongs to the glycosyltransferase 87 family.</text>
</comment>
<keyword evidence="11" id="KW-1185">Reference proteome</keyword>
<dbReference type="Proteomes" id="UP000281738">
    <property type="component" value="Unassembled WGS sequence"/>
</dbReference>
<dbReference type="Pfam" id="PF09594">
    <property type="entry name" value="GT87"/>
    <property type="match status" value="1"/>
</dbReference>
<comment type="caution">
    <text evidence="10">The sequence shown here is derived from an EMBL/GenBank/DDBJ whole genome shotgun (WGS) entry which is preliminary data.</text>
</comment>
<keyword evidence="5 9" id="KW-1133">Transmembrane helix</keyword>
<dbReference type="InterPro" id="IPR018584">
    <property type="entry name" value="GT87"/>
</dbReference>
<evidence type="ECO:0000313" key="11">
    <source>
        <dbReference type="Proteomes" id="UP000281738"/>
    </source>
</evidence>
<gene>
    <name evidence="10" type="ORF">EDD33_3799</name>
</gene>
<feature type="compositionally biased region" description="Polar residues" evidence="8">
    <location>
        <begin position="464"/>
        <end position="474"/>
    </location>
</feature>
<evidence type="ECO:0000256" key="7">
    <source>
        <dbReference type="ARBA" id="ARBA00024033"/>
    </source>
</evidence>
<dbReference type="InterPro" id="IPR016570">
    <property type="entry name" value="UCP010361"/>
</dbReference>
<accession>A0A3N2CZS4</accession>
<dbReference type="EMBL" id="RKHO01000001">
    <property type="protein sequence ID" value="ROR92898.1"/>
    <property type="molecule type" value="Genomic_DNA"/>
</dbReference>
<feature type="transmembrane region" description="Helical" evidence="9">
    <location>
        <begin position="184"/>
        <end position="215"/>
    </location>
</feature>
<evidence type="ECO:0000313" key="10">
    <source>
        <dbReference type="EMBL" id="ROR92898.1"/>
    </source>
</evidence>
<comment type="subcellular location">
    <subcellularLocation>
        <location evidence="1">Cell membrane</location>
        <topology evidence="1">Multi-pass membrane protein</topology>
    </subcellularLocation>
</comment>
<evidence type="ECO:0000256" key="1">
    <source>
        <dbReference type="ARBA" id="ARBA00004651"/>
    </source>
</evidence>
<dbReference type="GO" id="GO:0016758">
    <property type="term" value="F:hexosyltransferase activity"/>
    <property type="evidence" value="ECO:0007669"/>
    <property type="project" value="InterPro"/>
</dbReference>
<dbReference type="RefSeq" id="WP_246003606.1">
    <property type="nucleotide sequence ID" value="NZ_RKHO01000001.1"/>
</dbReference>
<evidence type="ECO:0000256" key="5">
    <source>
        <dbReference type="ARBA" id="ARBA00022989"/>
    </source>
</evidence>
<keyword evidence="4 9" id="KW-0812">Transmembrane</keyword>
<keyword evidence="3" id="KW-0808">Transferase</keyword>
<organism evidence="10 11">
    <name type="scientific">Nocardioides aurantiacus</name>
    <dbReference type="NCBI Taxonomy" id="86796"/>
    <lineage>
        <taxon>Bacteria</taxon>
        <taxon>Bacillati</taxon>
        <taxon>Actinomycetota</taxon>
        <taxon>Actinomycetes</taxon>
        <taxon>Propionibacteriales</taxon>
        <taxon>Nocardioidaceae</taxon>
        <taxon>Nocardioides</taxon>
    </lineage>
</organism>
<proteinExistence type="inferred from homology"/>
<feature type="transmembrane region" description="Helical" evidence="9">
    <location>
        <begin position="37"/>
        <end position="54"/>
    </location>
</feature>
<feature type="transmembrane region" description="Helical" evidence="9">
    <location>
        <begin position="344"/>
        <end position="362"/>
    </location>
</feature>
<evidence type="ECO:0000256" key="2">
    <source>
        <dbReference type="ARBA" id="ARBA00022475"/>
    </source>
</evidence>
<protein>
    <submittedName>
        <fullName evidence="10">Putative membrane protein</fullName>
    </submittedName>
</protein>
<keyword evidence="6 9" id="KW-0472">Membrane</keyword>
<keyword evidence="2" id="KW-1003">Cell membrane</keyword>
<evidence type="ECO:0000256" key="4">
    <source>
        <dbReference type="ARBA" id="ARBA00022692"/>
    </source>
</evidence>
<dbReference type="PIRSF" id="PIRSF010361">
    <property type="entry name" value="UCP010361"/>
    <property type="match status" value="1"/>
</dbReference>
<name>A0A3N2CZS4_9ACTN</name>
<dbReference type="GO" id="GO:0005886">
    <property type="term" value="C:plasma membrane"/>
    <property type="evidence" value="ECO:0007669"/>
    <property type="project" value="UniProtKB-SubCell"/>
</dbReference>
<evidence type="ECO:0000256" key="8">
    <source>
        <dbReference type="SAM" id="MobiDB-lite"/>
    </source>
</evidence>
<evidence type="ECO:0000256" key="3">
    <source>
        <dbReference type="ARBA" id="ARBA00022679"/>
    </source>
</evidence>
<feature type="transmembrane region" description="Helical" evidence="9">
    <location>
        <begin position="318"/>
        <end position="337"/>
    </location>
</feature>
<dbReference type="AlphaFoldDB" id="A0A3N2CZS4"/>
<evidence type="ECO:0000256" key="9">
    <source>
        <dbReference type="SAM" id="Phobius"/>
    </source>
</evidence>
<feature type="region of interest" description="Disordered" evidence="8">
    <location>
        <begin position="447"/>
        <end position="474"/>
    </location>
</feature>
<feature type="transmembrane region" description="Helical" evidence="9">
    <location>
        <begin position="153"/>
        <end position="172"/>
    </location>
</feature>
<sequence length="474" mass="51460">MVAPTRTDPVARGLSDVAGGPVGRHALPHRWWSPVRVLLALTAVVMGLSVVHHVPCLDTGWAVDQARYGKGCYSDVPYLYTGRGLAEAWWPYAADGGRHQAMEYPVGIAYVAYAVARVTQVVAQDGPSIVERRSASPDGVWGLPGMAQETNSYFLLTALLLAACALVTTWLLSRAHARRPWDALLFVLSPSLLLTGLVNWDLLAVVLVAGALWAWSRGDPVLTGILIGLGTATKLYPLFLLGPVLVICFRRRELGAFARAAVAAAAAWGLANAPAYLGDAERWRVFWSFNADRGADLGSVWLALSHAGVTATVEQVNLWSWVFFGAVCVGVAVLGLRAPETPRLAQLGFLVVAGFLVVNKVYSPQYVLWLLPLAVLARPRWRDQLVWQAGEVLYFVMVWAYLGGYLKDAADTDSPLYDVAIWLRLAAQLYLVAVVVRDVLRPDHDPVRTDPVHVPGGATRSRQEISTASNDVAV</sequence>
<evidence type="ECO:0000256" key="6">
    <source>
        <dbReference type="ARBA" id="ARBA00023136"/>
    </source>
</evidence>
<feature type="transmembrane region" description="Helical" evidence="9">
    <location>
        <begin position="385"/>
        <end position="404"/>
    </location>
</feature>
<reference evidence="10 11" key="1">
    <citation type="submission" date="2018-11" db="EMBL/GenBank/DDBJ databases">
        <title>Sequencing the genomes of 1000 actinobacteria strains.</title>
        <authorList>
            <person name="Klenk H.-P."/>
        </authorList>
    </citation>
    <scope>NUCLEOTIDE SEQUENCE [LARGE SCALE GENOMIC DNA]</scope>
    <source>
        <strain evidence="10 11">DSM 12652</strain>
    </source>
</reference>